<evidence type="ECO:0000313" key="6">
    <source>
        <dbReference type="Proteomes" id="UP000231019"/>
    </source>
</evidence>
<dbReference type="InterPro" id="IPR029787">
    <property type="entry name" value="Nucleotide_cyclase"/>
</dbReference>
<dbReference type="SUPFAM" id="SSF52172">
    <property type="entry name" value="CheY-like"/>
    <property type="match status" value="1"/>
</dbReference>
<dbReference type="EMBL" id="PFFQ01000041">
    <property type="protein sequence ID" value="PIW16018.1"/>
    <property type="molecule type" value="Genomic_DNA"/>
</dbReference>
<dbReference type="Gene3D" id="3.30.70.270">
    <property type="match status" value="1"/>
</dbReference>
<feature type="domain" description="Response regulatory" evidence="3">
    <location>
        <begin position="3"/>
        <end position="119"/>
    </location>
</feature>
<comment type="caution">
    <text evidence="5">The sequence shown here is derived from an EMBL/GenBank/DDBJ whole genome shotgun (WGS) entry which is preliminary data.</text>
</comment>
<gene>
    <name evidence="5" type="ORF">COW36_15005</name>
</gene>
<name>A0A2M7G2J2_9BACT</name>
<dbReference type="InterPro" id="IPR050595">
    <property type="entry name" value="Bact_response_regulator"/>
</dbReference>
<organism evidence="5 6">
    <name type="scientific">bacterium (Candidatus Blackallbacteria) CG17_big_fil_post_rev_8_21_14_2_50_48_46</name>
    <dbReference type="NCBI Taxonomy" id="2014261"/>
    <lineage>
        <taxon>Bacteria</taxon>
        <taxon>Candidatus Blackallbacteria</taxon>
    </lineage>
</organism>
<dbReference type="InterPro" id="IPR011006">
    <property type="entry name" value="CheY-like_superfamily"/>
</dbReference>
<dbReference type="SMART" id="SM00448">
    <property type="entry name" value="REC"/>
    <property type="match status" value="1"/>
</dbReference>
<dbReference type="InterPro" id="IPR043128">
    <property type="entry name" value="Rev_trsase/Diguanyl_cyclase"/>
</dbReference>
<evidence type="ECO:0000256" key="1">
    <source>
        <dbReference type="ARBA" id="ARBA00022553"/>
    </source>
</evidence>
<evidence type="ECO:0000259" key="4">
    <source>
        <dbReference type="PROSITE" id="PS50887"/>
    </source>
</evidence>
<dbReference type="Pfam" id="PF00990">
    <property type="entry name" value="GGDEF"/>
    <property type="match status" value="1"/>
</dbReference>
<dbReference type="Proteomes" id="UP000231019">
    <property type="component" value="Unassembled WGS sequence"/>
</dbReference>
<keyword evidence="1 2" id="KW-0597">Phosphoprotein</keyword>
<dbReference type="PROSITE" id="PS50887">
    <property type="entry name" value="GGDEF"/>
    <property type="match status" value="1"/>
</dbReference>
<feature type="modified residue" description="4-aspartylphosphate" evidence="2">
    <location>
        <position position="52"/>
    </location>
</feature>
<evidence type="ECO:0000259" key="3">
    <source>
        <dbReference type="PROSITE" id="PS50110"/>
    </source>
</evidence>
<dbReference type="InterPro" id="IPR001789">
    <property type="entry name" value="Sig_transdc_resp-reg_receiver"/>
</dbReference>
<dbReference type="GO" id="GO:0000160">
    <property type="term" value="P:phosphorelay signal transduction system"/>
    <property type="evidence" value="ECO:0007669"/>
    <property type="project" value="InterPro"/>
</dbReference>
<protein>
    <recommendedName>
        <fullName evidence="7">Diguanylate cyclase response regulator</fullName>
    </recommendedName>
</protein>
<dbReference type="Gene3D" id="3.40.50.2300">
    <property type="match status" value="1"/>
</dbReference>
<dbReference type="SMART" id="SM00267">
    <property type="entry name" value="GGDEF"/>
    <property type="match status" value="1"/>
</dbReference>
<dbReference type="SUPFAM" id="SSF55073">
    <property type="entry name" value="Nucleotide cyclase"/>
    <property type="match status" value="1"/>
</dbReference>
<proteinExistence type="predicted"/>
<evidence type="ECO:0008006" key="7">
    <source>
        <dbReference type="Google" id="ProtNLM"/>
    </source>
</evidence>
<dbReference type="PROSITE" id="PS50110">
    <property type="entry name" value="RESPONSE_REGULATORY"/>
    <property type="match status" value="1"/>
</dbReference>
<feature type="domain" description="GGDEF" evidence="4">
    <location>
        <begin position="170"/>
        <end position="302"/>
    </location>
</feature>
<dbReference type="PANTHER" id="PTHR44591">
    <property type="entry name" value="STRESS RESPONSE REGULATOR PROTEIN 1"/>
    <property type="match status" value="1"/>
</dbReference>
<dbReference type="InterPro" id="IPR000160">
    <property type="entry name" value="GGDEF_dom"/>
</dbReference>
<sequence length="302" mass="34721">MPKVLAIDDEFHILQLVAEFLRDQDYEVTTANNGRLALECLQSYHPDIILCDVEMPEMNGYEVLEQFRKNSETAHIPFVFLTGMSARHQMRAGMNLGADDYLTKPFTFQELLKAVQSRLKKTEDLHQYVEKQLDAKEKIIQTLAYRDETTGLPNQQALEQAFWQITRQEQKLALIFFQLEGFQNSAAGHTPALGRALMKALTNRLRAYFHENQKNLFYLGINQFCLLLHIQNPQNLLQTFELIQQQTQSPFQIFKQEHRFGLSAGISLYPHNALNLENLLNSAQKACQQAEALGGNQCQFVL</sequence>
<evidence type="ECO:0000313" key="5">
    <source>
        <dbReference type="EMBL" id="PIW16018.1"/>
    </source>
</evidence>
<dbReference type="PANTHER" id="PTHR44591:SF3">
    <property type="entry name" value="RESPONSE REGULATORY DOMAIN-CONTAINING PROTEIN"/>
    <property type="match status" value="1"/>
</dbReference>
<evidence type="ECO:0000256" key="2">
    <source>
        <dbReference type="PROSITE-ProRule" id="PRU00169"/>
    </source>
</evidence>
<dbReference type="Pfam" id="PF00072">
    <property type="entry name" value="Response_reg"/>
    <property type="match status" value="1"/>
</dbReference>
<reference evidence="5 6" key="1">
    <citation type="submission" date="2017-09" db="EMBL/GenBank/DDBJ databases">
        <title>Depth-based differentiation of microbial function through sediment-hosted aquifers and enrichment of novel symbionts in the deep terrestrial subsurface.</title>
        <authorList>
            <person name="Probst A.J."/>
            <person name="Ladd B."/>
            <person name="Jarett J.K."/>
            <person name="Geller-Mcgrath D.E."/>
            <person name="Sieber C.M."/>
            <person name="Emerson J.B."/>
            <person name="Anantharaman K."/>
            <person name="Thomas B.C."/>
            <person name="Malmstrom R."/>
            <person name="Stieglmeier M."/>
            <person name="Klingl A."/>
            <person name="Woyke T."/>
            <person name="Ryan C.M."/>
            <person name="Banfield J.F."/>
        </authorList>
    </citation>
    <scope>NUCLEOTIDE SEQUENCE [LARGE SCALE GENOMIC DNA]</scope>
    <source>
        <strain evidence="5">CG17_big_fil_post_rev_8_21_14_2_50_48_46</strain>
    </source>
</reference>
<accession>A0A2M7G2J2</accession>
<dbReference type="AlphaFoldDB" id="A0A2M7G2J2"/>
<dbReference type="NCBIfam" id="TIGR00254">
    <property type="entry name" value="GGDEF"/>
    <property type="match status" value="1"/>
</dbReference>